<dbReference type="PANTHER" id="PTHR45821:SF5">
    <property type="entry name" value="SNF2 DOMAIN-CONTAINING PROTEIN CLASSY 4"/>
    <property type="match status" value="1"/>
</dbReference>
<dbReference type="EMBL" id="BMAC01000096">
    <property type="protein sequence ID" value="GFP84933.1"/>
    <property type="molecule type" value="Genomic_DNA"/>
</dbReference>
<dbReference type="InterPro" id="IPR038718">
    <property type="entry name" value="SNF2-like_sf"/>
</dbReference>
<evidence type="ECO:0000256" key="4">
    <source>
        <dbReference type="ARBA" id="ARBA00022806"/>
    </source>
</evidence>
<dbReference type="InterPro" id="IPR049730">
    <property type="entry name" value="SNF2/RAD54-like_C"/>
</dbReference>
<dbReference type="Pfam" id="PF00271">
    <property type="entry name" value="Helicase_C"/>
    <property type="match status" value="1"/>
</dbReference>
<reference evidence="8" key="1">
    <citation type="submission" date="2020-07" db="EMBL/GenBank/DDBJ databases">
        <title>Ethylene signaling mediates host invasion by parasitic plants.</title>
        <authorList>
            <person name="Yoshida S."/>
        </authorList>
    </citation>
    <scope>NUCLEOTIDE SEQUENCE</scope>
    <source>
        <strain evidence="8">Okayama</strain>
    </source>
</reference>
<keyword evidence="5" id="KW-0067">ATP-binding</keyword>
<dbReference type="Proteomes" id="UP000653305">
    <property type="component" value="Unassembled WGS sequence"/>
</dbReference>
<dbReference type="OrthoDB" id="2020972at2759"/>
<dbReference type="AlphaFoldDB" id="A0A830BL62"/>
<evidence type="ECO:0000256" key="3">
    <source>
        <dbReference type="ARBA" id="ARBA00022801"/>
    </source>
</evidence>
<keyword evidence="4" id="KW-0347">Helicase</keyword>
<evidence type="ECO:0000256" key="2">
    <source>
        <dbReference type="ARBA" id="ARBA00022741"/>
    </source>
</evidence>
<dbReference type="GO" id="GO:0080188">
    <property type="term" value="P:gene silencing by siRNA-directed DNA methylation"/>
    <property type="evidence" value="ECO:0007669"/>
    <property type="project" value="InterPro"/>
</dbReference>
<protein>
    <submittedName>
        <fullName evidence="8">Snf2 domain-containing protein classy 3</fullName>
    </submittedName>
</protein>
<dbReference type="InterPro" id="IPR044567">
    <property type="entry name" value="CLSY/DRD1"/>
</dbReference>
<dbReference type="GO" id="GO:0016787">
    <property type="term" value="F:hydrolase activity"/>
    <property type="evidence" value="ECO:0007669"/>
    <property type="project" value="UniProtKB-KW"/>
</dbReference>
<keyword evidence="9" id="KW-1185">Reference proteome</keyword>
<dbReference type="SUPFAM" id="SSF52540">
    <property type="entry name" value="P-loop containing nucleoside triphosphate hydrolases"/>
    <property type="match status" value="1"/>
</dbReference>
<dbReference type="InterPro" id="IPR001650">
    <property type="entry name" value="Helicase_C-like"/>
</dbReference>
<dbReference type="SMART" id="SM00490">
    <property type="entry name" value="HELICc"/>
    <property type="match status" value="1"/>
</dbReference>
<comment type="caution">
    <text evidence="8">The sequence shown here is derived from an EMBL/GenBank/DDBJ whole genome shotgun (WGS) entry which is preliminary data.</text>
</comment>
<name>A0A830BL62_9LAMI</name>
<evidence type="ECO:0000259" key="7">
    <source>
        <dbReference type="PROSITE" id="PS51194"/>
    </source>
</evidence>
<keyword evidence="6" id="KW-0539">Nucleus</keyword>
<evidence type="ECO:0000256" key="5">
    <source>
        <dbReference type="ARBA" id="ARBA00022840"/>
    </source>
</evidence>
<evidence type="ECO:0000256" key="1">
    <source>
        <dbReference type="ARBA" id="ARBA00004123"/>
    </source>
</evidence>
<dbReference type="Gene3D" id="3.40.50.300">
    <property type="entry name" value="P-loop containing nucleotide triphosphate hydrolases"/>
    <property type="match status" value="1"/>
</dbReference>
<dbReference type="GO" id="GO:0005524">
    <property type="term" value="F:ATP binding"/>
    <property type="evidence" value="ECO:0007669"/>
    <property type="project" value="UniProtKB-KW"/>
</dbReference>
<dbReference type="PANTHER" id="PTHR45821">
    <property type="entry name" value="SNF2 DOMAIN-CONTAINING PROTEIN CLASSY 2-RELATED"/>
    <property type="match status" value="1"/>
</dbReference>
<dbReference type="GO" id="GO:0004386">
    <property type="term" value="F:helicase activity"/>
    <property type="evidence" value="ECO:0007669"/>
    <property type="project" value="UniProtKB-KW"/>
</dbReference>
<dbReference type="GO" id="GO:0005634">
    <property type="term" value="C:nucleus"/>
    <property type="evidence" value="ECO:0007669"/>
    <property type="project" value="UniProtKB-SubCell"/>
</dbReference>
<dbReference type="CDD" id="cd18793">
    <property type="entry name" value="SF2_C_SNF"/>
    <property type="match status" value="1"/>
</dbReference>
<organism evidence="8 9">
    <name type="scientific">Phtheirospermum japonicum</name>
    <dbReference type="NCBI Taxonomy" id="374723"/>
    <lineage>
        <taxon>Eukaryota</taxon>
        <taxon>Viridiplantae</taxon>
        <taxon>Streptophyta</taxon>
        <taxon>Embryophyta</taxon>
        <taxon>Tracheophyta</taxon>
        <taxon>Spermatophyta</taxon>
        <taxon>Magnoliopsida</taxon>
        <taxon>eudicotyledons</taxon>
        <taxon>Gunneridae</taxon>
        <taxon>Pentapetalae</taxon>
        <taxon>asterids</taxon>
        <taxon>lamiids</taxon>
        <taxon>Lamiales</taxon>
        <taxon>Orobanchaceae</taxon>
        <taxon>Orobanchaceae incertae sedis</taxon>
        <taxon>Phtheirospermum</taxon>
    </lineage>
</organism>
<feature type="domain" description="Helicase C-terminal" evidence="7">
    <location>
        <begin position="199"/>
        <end position="361"/>
    </location>
</feature>
<dbReference type="Gene3D" id="3.40.50.10810">
    <property type="entry name" value="Tandem AAA-ATPase domain"/>
    <property type="match status" value="1"/>
</dbReference>
<keyword evidence="3" id="KW-0378">Hydrolase</keyword>
<gene>
    <name evidence="8" type="ORF">PHJA_000637100</name>
</gene>
<keyword evidence="2" id="KW-0547">Nucleotide-binding</keyword>
<proteinExistence type="predicted"/>
<accession>A0A830BL62</accession>
<evidence type="ECO:0000313" key="8">
    <source>
        <dbReference type="EMBL" id="GFP84933.1"/>
    </source>
</evidence>
<evidence type="ECO:0000256" key="6">
    <source>
        <dbReference type="ARBA" id="ARBA00023242"/>
    </source>
</evidence>
<dbReference type="PROSITE" id="PS51194">
    <property type="entry name" value="HELICASE_CTER"/>
    <property type="match status" value="1"/>
</dbReference>
<comment type="subcellular location">
    <subcellularLocation>
        <location evidence="1">Nucleus</location>
    </subcellularLocation>
</comment>
<sequence>MWMTGGGILGISYRLFTELAGGNNDEGHNPRNKKSRTWRALSKVKTRRRVMLSGTPFQNNCVELLNTLCLVNPRFSSQTASSSGRKRKSSNSGDFKLKKLRSMIEPFVHINKGGILEKTLPGMRDFLILLKPTDLQKKLLQKNIEPHPGKFFEQEHLASLISVHPALVSKRPEFSDHKREVKLVEFDPDAGVKTRFLVKLIQLSSRLGEKVLVFSQYIDPLEHIKSLLAKHFSWNEGREMIYLDGKCLMNERQRLMNLFNDKRSEAKVMLASQKACSEGINLVGASRVVLLDVVWNPSVQRQAICRAYRHGQEKVVHVYRLLTSAEVDKYARQAEKERISELIFSPGDKGETISVCNEGVEKDKVLEAMVGHQSLGGMFEKIVSQPKESDDFIL</sequence>
<dbReference type="Pfam" id="PF00176">
    <property type="entry name" value="SNF2-rel_dom"/>
    <property type="match status" value="1"/>
</dbReference>
<evidence type="ECO:0000313" key="9">
    <source>
        <dbReference type="Proteomes" id="UP000653305"/>
    </source>
</evidence>
<dbReference type="InterPro" id="IPR000330">
    <property type="entry name" value="SNF2_N"/>
</dbReference>
<dbReference type="InterPro" id="IPR027417">
    <property type="entry name" value="P-loop_NTPase"/>
</dbReference>